<name>A0ABM7R9S6_9BACT</name>
<evidence type="ECO:0008006" key="3">
    <source>
        <dbReference type="Google" id="ProtNLM"/>
    </source>
</evidence>
<dbReference type="Proteomes" id="UP001374893">
    <property type="component" value="Chromosome"/>
</dbReference>
<keyword evidence="2" id="KW-1185">Reference proteome</keyword>
<evidence type="ECO:0000313" key="1">
    <source>
        <dbReference type="EMBL" id="BCX46132.1"/>
    </source>
</evidence>
<dbReference type="EMBL" id="AP024702">
    <property type="protein sequence ID" value="BCX46132.1"/>
    <property type="molecule type" value="Genomic_DNA"/>
</dbReference>
<gene>
    <name evidence="1" type="ORF">HAHE_00400</name>
</gene>
<organism evidence="1 2">
    <name type="scientific">Haloferula helveola</name>
    <dbReference type="NCBI Taxonomy" id="490095"/>
    <lineage>
        <taxon>Bacteria</taxon>
        <taxon>Pseudomonadati</taxon>
        <taxon>Verrucomicrobiota</taxon>
        <taxon>Verrucomicrobiia</taxon>
        <taxon>Verrucomicrobiales</taxon>
        <taxon>Verrucomicrobiaceae</taxon>
        <taxon>Haloferula</taxon>
    </lineage>
</organism>
<reference evidence="1 2" key="1">
    <citation type="submission" date="2021-06" db="EMBL/GenBank/DDBJ databases">
        <title>Complete genome of Haloferula helveola possessing various polysaccharide degrading enzymes.</title>
        <authorList>
            <person name="Takami H."/>
            <person name="Huang C."/>
            <person name="Hamasaki K."/>
        </authorList>
    </citation>
    <scope>NUCLEOTIDE SEQUENCE [LARGE SCALE GENOMIC DNA]</scope>
    <source>
        <strain evidence="1 2">CN-1</strain>
    </source>
</reference>
<proteinExistence type="predicted"/>
<evidence type="ECO:0000313" key="2">
    <source>
        <dbReference type="Proteomes" id="UP001374893"/>
    </source>
</evidence>
<sequence length="253" mass="27495">MLATLLLAGSAMADERWAPHAVAGPVDQLSVAGNACGPAALLASLRCGSEKWRGVPERIPGSSDKSKLLYIIRAHGIRPSASLKGRNRWTGAGINAEDLADIAEELAAIGGLPNPKTESILLQKREKPDKLLRRSHDRLRDSLKDGFPPVLSLRRYVWRNGAWQALQGHFVTVVMVPEKLERGASSHEFVYFDPWGGKKVRGSFRIPPLPVLSTDGKTSSCLEAVVPDANIGRSKVRSGERTVVVPTVITGRW</sequence>
<protein>
    <recommendedName>
        <fullName evidence="3">Peptidase C39-like domain-containing protein</fullName>
    </recommendedName>
</protein>
<accession>A0ABM7R9S6</accession>